<protein>
    <recommendedName>
        <fullName evidence="2">NOG1 N-terminal helical domain-containing protein</fullName>
    </recommendedName>
</protein>
<keyword evidence="4" id="KW-1185">Reference proteome</keyword>
<organism evidence="3 4">
    <name type="scientific">Oryza sativa subsp. indica</name>
    <name type="common">Rice</name>
    <dbReference type="NCBI Taxonomy" id="39946"/>
    <lineage>
        <taxon>Eukaryota</taxon>
        <taxon>Viridiplantae</taxon>
        <taxon>Streptophyta</taxon>
        <taxon>Embryophyta</taxon>
        <taxon>Tracheophyta</taxon>
        <taxon>Spermatophyta</taxon>
        <taxon>Magnoliopsida</taxon>
        <taxon>Liliopsida</taxon>
        <taxon>Poales</taxon>
        <taxon>Poaceae</taxon>
        <taxon>BOP clade</taxon>
        <taxon>Oryzoideae</taxon>
        <taxon>Oryzeae</taxon>
        <taxon>Oryzinae</taxon>
        <taxon>Oryza</taxon>
        <taxon>Oryza sativa</taxon>
    </lineage>
</organism>
<dbReference type="PANTHER" id="PTHR45759">
    <property type="entry name" value="NUCLEOLAR GTP-BINDING PROTEIN 1"/>
    <property type="match status" value="1"/>
</dbReference>
<proteinExistence type="predicted"/>
<accession>A2YHG3</accession>
<feature type="compositionally biased region" description="Basic and acidic residues" evidence="1">
    <location>
        <begin position="199"/>
        <end position="213"/>
    </location>
</feature>
<dbReference type="HOGENOM" id="CLU_812312_0_0_1"/>
<name>A2YHG3_ORYSI</name>
<dbReference type="Pfam" id="PF17835">
    <property type="entry name" value="NOG1_N"/>
    <property type="match status" value="1"/>
</dbReference>
<dbReference type="Gramene" id="BGIOSGA024952-TA">
    <property type="protein sequence ID" value="BGIOSGA024952-PA"/>
    <property type="gene ID" value="BGIOSGA024952"/>
</dbReference>
<evidence type="ECO:0000313" key="3">
    <source>
        <dbReference type="EMBL" id="EAZ02524.1"/>
    </source>
</evidence>
<evidence type="ECO:0000259" key="2">
    <source>
        <dbReference type="Pfam" id="PF17835"/>
    </source>
</evidence>
<evidence type="ECO:0000256" key="1">
    <source>
        <dbReference type="SAM" id="MobiDB-lite"/>
    </source>
</evidence>
<reference evidence="3 4" key="1">
    <citation type="journal article" date="2005" name="PLoS Biol.">
        <title>The genomes of Oryza sativa: a history of duplications.</title>
        <authorList>
            <person name="Yu J."/>
            <person name="Wang J."/>
            <person name="Lin W."/>
            <person name="Li S."/>
            <person name="Li H."/>
            <person name="Zhou J."/>
            <person name="Ni P."/>
            <person name="Dong W."/>
            <person name="Hu S."/>
            <person name="Zeng C."/>
            <person name="Zhang J."/>
            <person name="Zhang Y."/>
            <person name="Li R."/>
            <person name="Xu Z."/>
            <person name="Li S."/>
            <person name="Li X."/>
            <person name="Zheng H."/>
            <person name="Cong L."/>
            <person name="Lin L."/>
            <person name="Yin J."/>
            <person name="Geng J."/>
            <person name="Li G."/>
            <person name="Shi J."/>
            <person name="Liu J."/>
            <person name="Lv H."/>
            <person name="Li J."/>
            <person name="Wang J."/>
            <person name="Deng Y."/>
            <person name="Ran L."/>
            <person name="Shi X."/>
            <person name="Wang X."/>
            <person name="Wu Q."/>
            <person name="Li C."/>
            <person name="Ren X."/>
            <person name="Wang J."/>
            <person name="Wang X."/>
            <person name="Li D."/>
            <person name="Liu D."/>
            <person name="Zhang X."/>
            <person name="Ji Z."/>
            <person name="Zhao W."/>
            <person name="Sun Y."/>
            <person name="Zhang Z."/>
            <person name="Bao J."/>
            <person name="Han Y."/>
            <person name="Dong L."/>
            <person name="Ji J."/>
            <person name="Chen P."/>
            <person name="Wu S."/>
            <person name="Liu J."/>
            <person name="Xiao Y."/>
            <person name="Bu D."/>
            <person name="Tan J."/>
            <person name="Yang L."/>
            <person name="Ye C."/>
            <person name="Zhang J."/>
            <person name="Xu J."/>
            <person name="Zhou Y."/>
            <person name="Yu Y."/>
            <person name="Zhang B."/>
            <person name="Zhuang S."/>
            <person name="Wei H."/>
            <person name="Liu B."/>
            <person name="Lei M."/>
            <person name="Yu H."/>
            <person name="Li Y."/>
            <person name="Xu H."/>
            <person name="Wei S."/>
            <person name="He X."/>
            <person name="Fang L."/>
            <person name="Zhang Z."/>
            <person name="Zhang Y."/>
            <person name="Huang X."/>
            <person name="Su Z."/>
            <person name="Tong W."/>
            <person name="Li J."/>
            <person name="Tong Z."/>
            <person name="Li S."/>
            <person name="Ye J."/>
            <person name="Wang L."/>
            <person name="Fang L."/>
            <person name="Lei T."/>
            <person name="Chen C."/>
            <person name="Chen H."/>
            <person name="Xu Z."/>
            <person name="Li H."/>
            <person name="Huang H."/>
            <person name="Zhang F."/>
            <person name="Xu H."/>
            <person name="Li N."/>
            <person name="Zhao C."/>
            <person name="Li S."/>
            <person name="Dong L."/>
            <person name="Huang Y."/>
            <person name="Li L."/>
            <person name="Xi Y."/>
            <person name="Qi Q."/>
            <person name="Li W."/>
            <person name="Zhang B."/>
            <person name="Hu W."/>
            <person name="Zhang Y."/>
            <person name="Tian X."/>
            <person name="Jiao Y."/>
            <person name="Liang X."/>
            <person name="Jin J."/>
            <person name="Gao L."/>
            <person name="Zheng W."/>
            <person name="Hao B."/>
            <person name="Liu S."/>
            <person name="Wang W."/>
            <person name="Yuan L."/>
            <person name="Cao M."/>
            <person name="McDermott J."/>
            <person name="Samudrala R."/>
            <person name="Wang J."/>
            <person name="Wong G.K."/>
            <person name="Yang H."/>
        </authorList>
    </citation>
    <scope>NUCLEOTIDE SEQUENCE [LARGE SCALE GENOMIC DNA]</scope>
    <source>
        <strain evidence="4">cv. 93-11</strain>
    </source>
</reference>
<gene>
    <name evidence="3" type="ORF">OsI_24631</name>
</gene>
<feature type="compositionally biased region" description="Basic residues" evidence="1">
    <location>
        <begin position="262"/>
        <end position="276"/>
    </location>
</feature>
<dbReference type="SMR" id="A2YHG3"/>
<dbReference type="STRING" id="39946.A2YHG3"/>
<feature type="compositionally biased region" description="Polar residues" evidence="1">
    <location>
        <begin position="332"/>
        <end position="342"/>
    </location>
</feature>
<dbReference type="EMBL" id="CM000132">
    <property type="protein sequence ID" value="EAZ02524.1"/>
    <property type="molecule type" value="Genomic_DNA"/>
</dbReference>
<dbReference type="InterPro" id="IPR041623">
    <property type="entry name" value="NOG1_N"/>
</dbReference>
<feature type="compositionally biased region" description="Basic and acidic residues" evidence="1">
    <location>
        <begin position="300"/>
        <end position="319"/>
    </location>
</feature>
<feature type="region of interest" description="Disordered" evidence="1">
    <location>
        <begin position="187"/>
        <end position="342"/>
    </location>
</feature>
<evidence type="ECO:0000313" key="4">
    <source>
        <dbReference type="Proteomes" id="UP000007015"/>
    </source>
</evidence>
<dbReference type="Proteomes" id="UP000007015">
    <property type="component" value="Chromosome 7"/>
</dbReference>
<sequence>MVQYNFKRITVVPPGKDFIDIIILSRTQRQTPTVVHKGYAISRIRQFYMRKVKYTQSNFYEKLSTVIDDFPRLDGIHPFYGDLLHVLYNKDHYKLALGQINTARNIIAKIAKDYLRLLKYGDSLYRCKCLKVAALGQLEREEGLRLEEEAAQEAFQIDGHELTEEQREILGQIRKKKALLIQEHRMKKRTAESRPIVPRKFDKDRTFTTDRMGRQLSSMGFDPSAAMDRARSRSRGRKRERSLSRAASDGDDMDIDGQQSSKKLRALSRSRSRSKSRPPEEVVPGEGFKDSAQKKKAIKKAKDSVRNRNKEARRGEADRVIPTLKPKHLFSGKSSIGKTSRR</sequence>
<dbReference type="AlphaFoldDB" id="A2YHG3"/>
<dbReference type="Gene3D" id="1.20.120.1190">
    <property type="match status" value="1"/>
</dbReference>
<feature type="domain" description="NOG1 N-terminal helical" evidence="2">
    <location>
        <begin position="6"/>
        <end position="138"/>
    </location>
</feature>